<evidence type="ECO:0000313" key="2">
    <source>
        <dbReference type="EMBL" id="KOS36273.1"/>
    </source>
</evidence>
<dbReference type="Pfam" id="PF12770">
    <property type="entry name" value="CHAT"/>
    <property type="match status" value="1"/>
</dbReference>
<dbReference type="AlphaFoldDB" id="A0A0M9W9H2"/>
<name>A0A0M9W9H2_9EURO</name>
<organism evidence="2 3">
    <name type="scientific">Penicillium nordicum</name>
    <dbReference type="NCBI Taxonomy" id="229535"/>
    <lineage>
        <taxon>Eukaryota</taxon>
        <taxon>Fungi</taxon>
        <taxon>Dikarya</taxon>
        <taxon>Ascomycota</taxon>
        <taxon>Pezizomycotina</taxon>
        <taxon>Eurotiomycetes</taxon>
        <taxon>Eurotiomycetidae</taxon>
        <taxon>Eurotiales</taxon>
        <taxon>Aspergillaceae</taxon>
        <taxon>Penicillium</taxon>
    </lineage>
</organism>
<keyword evidence="3" id="KW-1185">Reference proteome</keyword>
<dbReference type="STRING" id="229535.A0A0M9W9H2"/>
<feature type="domain" description="CHAT" evidence="1">
    <location>
        <begin position="228"/>
        <end position="365"/>
    </location>
</feature>
<dbReference type="InterPro" id="IPR024983">
    <property type="entry name" value="CHAT_dom"/>
</dbReference>
<evidence type="ECO:0000313" key="3">
    <source>
        <dbReference type="Proteomes" id="UP000037696"/>
    </source>
</evidence>
<dbReference type="EMBL" id="LHQQ01000530">
    <property type="protein sequence ID" value="KOS36273.1"/>
    <property type="molecule type" value="Genomic_DNA"/>
</dbReference>
<dbReference type="Proteomes" id="UP000037696">
    <property type="component" value="Unassembled WGS sequence"/>
</dbReference>
<gene>
    <name evidence="2" type="ORF">ACN38_g12996</name>
</gene>
<accession>A0A0M9W9H2</accession>
<proteinExistence type="predicted"/>
<reference evidence="2 3" key="1">
    <citation type="submission" date="2015-08" db="EMBL/GenBank/DDBJ databases">
        <title>Genome sequencing of Penicillium nordicum.</title>
        <authorList>
            <person name="Nguyen H.D."/>
            <person name="Seifert K.A."/>
        </authorList>
    </citation>
    <scope>NUCLEOTIDE SEQUENCE [LARGE SCALE GENOMIC DNA]</scope>
    <source>
        <strain evidence="2 3">DAOMC 185683</strain>
    </source>
</reference>
<sequence>MNHEIYDQYRTIRERTALSEPKDYPGYAQLNKGKISIKRYRNQLNLALLQRHIRGDEGFETFCLPPSPAELVNLSDRGPIVVFNVVKYRNDALLVTQRDGVTSLSLSGLKKSELEEYARKLMGPGKITSGLPSTKSLRQQRLKAMLEWLWNVAVHPVLQQLRIITPTGPLPHIWWVTSGPMGMMPLHAARNAAHTTTDYVVSRYIPTLKSLHYARERNLEPLLSSTWSHLILNPSEDPFNIRSEELTIEELVGLRHEPALIAYLSACSTAEMVHIGTEDEITHLAHAFQLVGFPHVVGTLWETDDRCAIEVAETFYKTLAEQLRKCGESINHEVVSYALHVAVCRLKKKKPGNVMGWAPFVHIGA</sequence>
<comment type="caution">
    <text evidence="2">The sequence shown here is derived from an EMBL/GenBank/DDBJ whole genome shotgun (WGS) entry which is preliminary data.</text>
</comment>
<evidence type="ECO:0000259" key="1">
    <source>
        <dbReference type="Pfam" id="PF12770"/>
    </source>
</evidence>
<dbReference type="OrthoDB" id="9991317at2759"/>
<protein>
    <recommendedName>
        <fullName evidence="1">CHAT domain-containing protein</fullName>
    </recommendedName>
</protein>